<dbReference type="NCBIfam" id="TIGR04211">
    <property type="entry name" value="SH3_and_anchor"/>
    <property type="match status" value="1"/>
</dbReference>
<keyword evidence="6" id="KW-0175">Coiled coil</keyword>
<dbReference type="EMBL" id="PDDX01000001">
    <property type="protein sequence ID" value="PHI29270.1"/>
    <property type="molecule type" value="Genomic_DNA"/>
</dbReference>
<dbReference type="RefSeq" id="WP_029094743.1">
    <property type="nucleotide sequence ID" value="NZ_BRLG01000007.1"/>
</dbReference>
<keyword evidence="3 8" id="KW-0732">Signal</keyword>
<dbReference type="OrthoDB" id="9790951at2"/>
<dbReference type="InterPro" id="IPR003646">
    <property type="entry name" value="SH3-like_bac-type"/>
</dbReference>
<dbReference type="InterPro" id="IPR016476">
    <property type="entry name" value="SH3_dom_pro"/>
</dbReference>
<evidence type="ECO:0000259" key="9">
    <source>
        <dbReference type="PROSITE" id="PS51781"/>
    </source>
</evidence>
<feature type="signal peptide" evidence="8">
    <location>
        <begin position="1"/>
        <end position="24"/>
    </location>
</feature>
<evidence type="ECO:0000313" key="10">
    <source>
        <dbReference type="EMBL" id="PHI29270.1"/>
    </source>
</evidence>
<evidence type="ECO:0000256" key="2">
    <source>
        <dbReference type="ARBA" id="ARBA00022692"/>
    </source>
</evidence>
<evidence type="ECO:0000313" key="11">
    <source>
        <dbReference type="EMBL" id="VFS47488.1"/>
    </source>
</evidence>
<dbReference type="InterPro" id="IPR010978">
    <property type="entry name" value="tRNA-bd_arm"/>
</dbReference>
<accession>A0A2C6BYR6</accession>
<evidence type="ECO:0000256" key="6">
    <source>
        <dbReference type="SAM" id="Coils"/>
    </source>
</evidence>
<dbReference type="EMBL" id="CAADJA010000002">
    <property type="protein sequence ID" value="VFS47488.1"/>
    <property type="molecule type" value="Genomic_DNA"/>
</dbReference>
<dbReference type="SUPFAM" id="SSF46589">
    <property type="entry name" value="tRNA-binding arm"/>
    <property type="match status" value="1"/>
</dbReference>
<keyword evidence="12" id="KW-1185">Reference proteome</keyword>
<dbReference type="PROSITE" id="PS51781">
    <property type="entry name" value="SH3B"/>
    <property type="match status" value="1"/>
</dbReference>
<dbReference type="PIRSF" id="PIRSF006158">
    <property type="entry name" value="UCP006158_SH3"/>
    <property type="match status" value="1"/>
</dbReference>
<comment type="subcellular location">
    <subcellularLocation>
        <location evidence="1">Membrane</location>
        <topology evidence="1">Single-pass membrane protein</topology>
    </subcellularLocation>
</comment>
<keyword evidence="2 7" id="KW-0812">Transmembrane</keyword>
<feature type="transmembrane region" description="Helical" evidence="7">
    <location>
        <begin position="173"/>
        <end position="195"/>
    </location>
</feature>
<organism evidence="10 12">
    <name type="scientific">Budvicia aquatica</name>
    <dbReference type="NCBI Taxonomy" id="82979"/>
    <lineage>
        <taxon>Bacteria</taxon>
        <taxon>Pseudomonadati</taxon>
        <taxon>Pseudomonadota</taxon>
        <taxon>Gammaproteobacteria</taxon>
        <taxon>Enterobacterales</taxon>
        <taxon>Budviciaceae</taxon>
        <taxon>Budvicia</taxon>
    </lineage>
</organism>
<evidence type="ECO:0000313" key="13">
    <source>
        <dbReference type="Proteomes" id="UP000373449"/>
    </source>
</evidence>
<evidence type="ECO:0000313" key="12">
    <source>
        <dbReference type="Proteomes" id="UP000224974"/>
    </source>
</evidence>
<dbReference type="GO" id="GO:0016020">
    <property type="term" value="C:membrane"/>
    <property type="evidence" value="ECO:0007669"/>
    <property type="project" value="UniProtKB-SubCell"/>
</dbReference>
<reference evidence="10" key="2">
    <citation type="submission" date="2017-09" db="EMBL/GenBank/DDBJ databases">
        <title>FDA dAtabase for Regulatory Grade micrObial Sequences (FDA-ARGOS): Supporting development and validation of Infectious Disease Dx tests.</title>
        <authorList>
            <person name="Minogue T."/>
            <person name="Wolcott M."/>
            <person name="Wasieloski L."/>
            <person name="Aguilar W."/>
            <person name="Moore D."/>
            <person name="Tallon L.J."/>
            <person name="Sadzewicz L."/>
            <person name="Ott S."/>
            <person name="Zhao X."/>
            <person name="Nagaraj S."/>
            <person name="Vavikolanu K."/>
            <person name="Aluvathingal J."/>
            <person name="Nadendla S."/>
            <person name="Sichtig H."/>
        </authorList>
    </citation>
    <scope>NUCLEOTIDE SEQUENCE</scope>
    <source>
        <strain evidence="10">FDAARGOS_387</strain>
    </source>
</reference>
<dbReference type="AlphaFoldDB" id="A0A2C6BYR6"/>
<dbReference type="SMART" id="SM00287">
    <property type="entry name" value="SH3b"/>
    <property type="match status" value="1"/>
</dbReference>
<evidence type="ECO:0000256" key="3">
    <source>
        <dbReference type="ARBA" id="ARBA00022729"/>
    </source>
</evidence>
<evidence type="ECO:0000256" key="8">
    <source>
        <dbReference type="SAM" id="SignalP"/>
    </source>
</evidence>
<feature type="coiled-coil region" evidence="6">
    <location>
        <begin position="95"/>
        <end position="168"/>
    </location>
</feature>
<keyword evidence="5 7" id="KW-0472">Membrane</keyword>
<evidence type="ECO:0000256" key="5">
    <source>
        <dbReference type="ARBA" id="ARBA00023136"/>
    </source>
</evidence>
<dbReference type="Pfam" id="PF08239">
    <property type="entry name" value="SH3_3"/>
    <property type="match status" value="1"/>
</dbReference>
<protein>
    <submittedName>
        <fullName evidence="11">SH3 domain-containing protein</fullName>
    </submittedName>
</protein>
<evidence type="ECO:0000256" key="7">
    <source>
        <dbReference type="SAM" id="Phobius"/>
    </source>
</evidence>
<name>A0A2C6BYR6_9GAMM</name>
<sequence>MLILRSIYITLLTSLTLAAFNVNAAENRYVTEDFSTSLRTGPGDNYKVAGTISAGEKVELLSSANKYAQIIDSRGRTVWILLDQLTTEPSAKVRVPELEQQVKELTDRLASVDSDWNQRTTDMRQKVDSSNSVINGLKQENQQLKDELAAAKKKVSEISVQLDDKQRAIIQQWFMYGGGVAGVGLILGLILPHLVRRRKKDRWMN</sequence>
<dbReference type="Gene3D" id="2.30.30.40">
    <property type="entry name" value="SH3 Domains"/>
    <property type="match status" value="1"/>
</dbReference>
<feature type="domain" description="SH3b" evidence="9">
    <location>
        <begin position="25"/>
        <end position="89"/>
    </location>
</feature>
<evidence type="ECO:0000256" key="1">
    <source>
        <dbReference type="ARBA" id="ARBA00004167"/>
    </source>
</evidence>
<dbReference type="STRING" id="1111728.GCA_000427805_02012"/>
<feature type="chain" id="PRO_5033756713" evidence="8">
    <location>
        <begin position="25"/>
        <end position="205"/>
    </location>
</feature>
<proteinExistence type="predicted"/>
<dbReference type="Proteomes" id="UP000224974">
    <property type="component" value="Unassembled WGS sequence"/>
</dbReference>
<dbReference type="Proteomes" id="UP000373449">
    <property type="component" value="Unassembled WGS sequence"/>
</dbReference>
<evidence type="ECO:0000256" key="4">
    <source>
        <dbReference type="ARBA" id="ARBA00022989"/>
    </source>
</evidence>
<reference evidence="11 13" key="3">
    <citation type="submission" date="2019-03" db="EMBL/GenBank/DDBJ databases">
        <authorList>
            <consortium name="Pathogen Informatics"/>
        </authorList>
    </citation>
    <scope>NUCLEOTIDE SEQUENCE [LARGE SCALE GENOMIC DNA]</scope>
    <source>
        <strain evidence="11 13">NCTC12282</strain>
    </source>
</reference>
<gene>
    <name evidence="10" type="ORF">CRN84_08025</name>
    <name evidence="11" type="ORF">NCTC12282_02425</name>
</gene>
<reference evidence="12" key="1">
    <citation type="submission" date="2017-09" db="EMBL/GenBank/DDBJ databases">
        <title>FDA dAtabase for Regulatory Grade micrObial Sequences (FDA-ARGOS): Supporting development and validation of Infectious Disease Dx tests.</title>
        <authorList>
            <person name="Minogue T."/>
            <person name="Wolcott M."/>
            <person name="Wasieloski L."/>
            <person name="Aguilar W."/>
            <person name="Moore D."/>
            <person name="Tallon L."/>
            <person name="Sadzewicz L."/>
            <person name="Ott S."/>
            <person name="Zhao X."/>
            <person name="Nagaraj S."/>
            <person name="Vavikolanu K."/>
            <person name="Aluvathingal J."/>
            <person name="Nadendla S."/>
            <person name="Sichtig H."/>
        </authorList>
    </citation>
    <scope>NUCLEOTIDE SEQUENCE [LARGE SCALE GENOMIC DNA]</scope>
    <source>
        <strain evidence="12">FDAARGOS_387</strain>
    </source>
</reference>
<dbReference type="GO" id="GO:0000166">
    <property type="term" value="F:nucleotide binding"/>
    <property type="evidence" value="ECO:0007669"/>
    <property type="project" value="InterPro"/>
</dbReference>
<keyword evidence="4 7" id="KW-1133">Transmembrane helix</keyword>